<name>A0ACD3R0U7_LARCR</name>
<protein>
    <submittedName>
        <fullName evidence="1">Uncharacterized protein</fullName>
    </submittedName>
</protein>
<comment type="caution">
    <text evidence="1">The sequence shown here is derived from an EMBL/GenBank/DDBJ whole genome shotgun (WGS) entry which is preliminary data.</text>
</comment>
<reference evidence="1" key="1">
    <citation type="submission" date="2018-11" db="EMBL/GenBank/DDBJ databases">
        <title>The sequence and de novo assembly of Larimichthys crocea genome using PacBio and Hi-C technologies.</title>
        <authorList>
            <person name="Xu P."/>
            <person name="Chen B."/>
            <person name="Zhou Z."/>
            <person name="Ke Q."/>
            <person name="Wu Y."/>
            <person name="Bai H."/>
            <person name="Pu F."/>
        </authorList>
    </citation>
    <scope>NUCLEOTIDE SEQUENCE</scope>
    <source>
        <tissue evidence="1">Muscle</tissue>
    </source>
</reference>
<dbReference type="Proteomes" id="UP000793456">
    <property type="component" value="Chromosome XII"/>
</dbReference>
<accession>A0ACD3R0U7</accession>
<evidence type="ECO:0000313" key="2">
    <source>
        <dbReference type="Proteomes" id="UP000793456"/>
    </source>
</evidence>
<dbReference type="EMBL" id="CM011685">
    <property type="protein sequence ID" value="TMS12759.1"/>
    <property type="molecule type" value="Genomic_DNA"/>
</dbReference>
<organism evidence="1 2">
    <name type="scientific">Larimichthys crocea</name>
    <name type="common">Large yellow croaker</name>
    <name type="synonym">Pseudosciaena crocea</name>
    <dbReference type="NCBI Taxonomy" id="215358"/>
    <lineage>
        <taxon>Eukaryota</taxon>
        <taxon>Metazoa</taxon>
        <taxon>Chordata</taxon>
        <taxon>Craniata</taxon>
        <taxon>Vertebrata</taxon>
        <taxon>Euteleostomi</taxon>
        <taxon>Actinopterygii</taxon>
        <taxon>Neopterygii</taxon>
        <taxon>Teleostei</taxon>
        <taxon>Neoteleostei</taxon>
        <taxon>Acanthomorphata</taxon>
        <taxon>Eupercaria</taxon>
        <taxon>Sciaenidae</taxon>
        <taxon>Larimichthys</taxon>
    </lineage>
</organism>
<sequence>MPLMWAQTWGQVTDLPTQNGILNPDPWNVLHRMSLYRLMISATDSYMGCMGTNATDNPIWGLPLQLGWMKTSGRLADPTSTTTCGLQTGDPMCISTQSWWGCVNYFTSALPFLSAAKQGFMGEGVQVQMQVPEGVTDFCTTYTDCAALYPDVMAKWDAFFEGLKSAKDSPLPDNEKKDYLLGIYWACPNGFNSYLSYVQCQKESLLFCRDVICTELGELSRVRFCSTFPLQSK</sequence>
<proteinExistence type="predicted"/>
<evidence type="ECO:0000313" key="1">
    <source>
        <dbReference type="EMBL" id="TMS12759.1"/>
    </source>
</evidence>
<gene>
    <name evidence="1" type="ORF">E3U43_017717</name>
</gene>
<keyword evidence="2" id="KW-1185">Reference proteome</keyword>